<dbReference type="SMART" id="SM01118">
    <property type="entry name" value="CYTH"/>
    <property type="match status" value="1"/>
</dbReference>
<feature type="domain" description="CHAD" evidence="3">
    <location>
        <begin position="212"/>
        <end position="493"/>
    </location>
</feature>
<dbReference type="Pfam" id="PF01928">
    <property type="entry name" value="CYTH"/>
    <property type="match status" value="1"/>
</dbReference>
<dbReference type="Proteomes" id="UP001216390">
    <property type="component" value="Chromosome"/>
</dbReference>
<dbReference type="Gene3D" id="2.40.320.10">
    <property type="entry name" value="Hypothetical Protein Pfu-838710-001"/>
    <property type="match status" value="1"/>
</dbReference>
<dbReference type="SMART" id="SM00880">
    <property type="entry name" value="CHAD"/>
    <property type="match status" value="1"/>
</dbReference>
<dbReference type="SUPFAM" id="SSF55154">
    <property type="entry name" value="CYTH-like phosphatases"/>
    <property type="match status" value="1"/>
</dbReference>
<dbReference type="InterPro" id="IPR007899">
    <property type="entry name" value="CHAD_dom"/>
</dbReference>
<dbReference type="PANTHER" id="PTHR39339:SF1">
    <property type="entry name" value="CHAD DOMAIN-CONTAINING PROTEIN"/>
    <property type="match status" value="1"/>
</dbReference>
<organism evidence="4 5">
    <name type="scientific">Iamia majanohamensis</name>
    <dbReference type="NCBI Taxonomy" id="467976"/>
    <lineage>
        <taxon>Bacteria</taxon>
        <taxon>Bacillati</taxon>
        <taxon>Actinomycetota</taxon>
        <taxon>Acidimicrobiia</taxon>
        <taxon>Acidimicrobiales</taxon>
        <taxon>Iamiaceae</taxon>
        <taxon>Iamia</taxon>
    </lineage>
</organism>
<evidence type="ECO:0000259" key="3">
    <source>
        <dbReference type="PROSITE" id="PS51708"/>
    </source>
</evidence>
<evidence type="ECO:0000313" key="4">
    <source>
        <dbReference type="EMBL" id="WCO67526.1"/>
    </source>
</evidence>
<dbReference type="PROSITE" id="PS51708">
    <property type="entry name" value="CHAD"/>
    <property type="match status" value="1"/>
</dbReference>
<feature type="domain" description="CYTH" evidence="2">
    <location>
        <begin position="1"/>
        <end position="197"/>
    </location>
</feature>
<dbReference type="PANTHER" id="PTHR39339">
    <property type="entry name" value="SLR1444 PROTEIN"/>
    <property type="match status" value="1"/>
</dbReference>
<dbReference type="RefSeq" id="WP_272737047.1">
    <property type="nucleotide sequence ID" value="NZ_CP116942.1"/>
</dbReference>
<evidence type="ECO:0000313" key="5">
    <source>
        <dbReference type="Proteomes" id="UP001216390"/>
    </source>
</evidence>
<dbReference type="PROSITE" id="PS51707">
    <property type="entry name" value="CYTH"/>
    <property type="match status" value="1"/>
</dbReference>
<dbReference type="Gene3D" id="1.40.20.10">
    <property type="entry name" value="CHAD domain"/>
    <property type="match status" value="1"/>
</dbReference>
<name>A0AAE9YGU6_9ACTN</name>
<evidence type="ECO:0000259" key="2">
    <source>
        <dbReference type="PROSITE" id="PS51707"/>
    </source>
</evidence>
<sequence length="501" mass="54710">MIEREVKLSAWPGFSLPDLDGIAEGARTRRRETVDLDATYHDTQDLRLARRGITLRHRRRGARETWTLKLPLDDALAGGLTRDEVEVRGPADRVPDELALLVACHVRTGALGPVARLTTVRRRTVVEGPDGPLAEIDDDEVSIMDRGRVAARYRELEVEVAADADAAVAEALVARLARAGAEPAPPRPKVHHALGPPASAPPELPPLELGDEATAGDVVTDALRGSVVQLFDHHPVAVQGEDPEGVHKMRTAARRLRSDLRTFRPLLDRDVTDPLRDELKRLGEVLGDVRDPDVLAERLRTSAARVLDPGDGDALDEVLERLDADRDASVAVLHRALGSGRYRRMLDALVAVAEAPPLRGDADQPAAEVLPALVRKPWKDLRGMVADLDDDPTDTALHEVRKQAKAVRYAAQAVQPAVGKPAKRGAKGARAVQDLLGDHQDTVEAEAWLREAAAAEALGPRSAFVLGALVADERAQRRSLRERWADTWDDASDPERWDWVP</sequence>
<reference evidence="4" key="1">
    <citation type="submission" date="2023-01" db="EMBL/GenBank/DDBJ databases">
        <title>The diversity of Class Acidimicrobiia in South China Sea sediment environments and the proposal of Iamia marina sp. nov., a novel species of the genus Iamia.</title>
        <authorList>
            <person name="He Y."/>
            <person name="Tian X."/>
        </authorList>
    </citation>
    <scope>NUCLEOTIDE SEQUENCE</scope>
    <source>
        <strain evidence="4">DSM 19957</strain>
    </source>
</reference>
<evidence type="ECO:0000256" key="1">
    <source>
        <dbReference type="SAM" id="MobiDB-lite"/>
    </source>
</evidence>
<protein>
    <submittedName>
        <fullName evidence="4">CYTH and CHAD domain-containing protein</fullName>
    </submittedName>
</protein>
<gene>
    <name evidence="4" type="ORF">PO878_02180</name>
</gene>
<dbReference type="KEGG" id="ima:PO878_02180"/>
<dbReference type="InterPro" id="IPR023577">
    <property type="entry name" value="CYTH_domain"/>
</dbReference>
<keyword evidence="5" id="KW-1185">Reference proteome</keyword>
<dbReference type="AlphaFoldDB" id="A0AAE9YGU6"/>
<dbReference type="InterPro" id="IPR038186">
    <property type="entry name" value="CHAD_dom_sf"/>
</dbReference>
<feature type="region of interest" description="Disordered" evidence="1">
    <location>
        <begin position="181"/>
        <end position="202"/>
    </location>
</feature>
<dbReference type="EMBL" id="CP116942">
    <property type="protein sequence ID" value="WCO67526.1"/>
    <property type="molecule type" value="Genomic_DNA"/>
</dbReference>
<proteinExistence type="predicted"/>
<dbReference type="InterPro" id="IPR033469">
    <property type="entry name" value="CYTH-like_dom_sf"/>
</dbReference>
<dbReference type="CDD" id="cd07374">
    <property type="entry name" value="CYTH-like_Pase"/>
    <property type="match status" value="1"/>
</dbReference>
<accession>A0AAE9YGU6</accession>
<dbReference type="Pfam" id="PF05235">
    <property type="entry name" value="CHAD"/>
    <property type="match status" value="1"/>
</dbReference>